<evidence type="ECO:0000256" key="2">
    <source>
        <dbReference type="ARBA" id="ARBA00023015"/>
    </source>
</evidence>
<feature type="region of interest" description="Disordered" evidence="6">
    <location>
        <begin position="214"/>
        <end position="241"/>
    </location>
</feature>
<dbReference type="AlphaFoldDB" id="A0AA88QQ81"/>
<dbReference type="FunFam" id="4.10.280.10:FF:000021">
    <property type="entry name" value="Transcription factor bHLH130 family"/>
    <property type="match status" value="1"/>
</dbReference>
<comment type="subcellular location">
    <subcellularLocation>
        <location evidence="1">Nucleus</location>
    </subcellularLocation>
</comment>
<feature type="compositionally biased region" description="Polar residues" evidence="6">
    <location>
        <begin position="214"/>
        <end position="224"/>
    </location>
</feature>
<keyword evidence="9" id="KW-1185">Reference proteome</keyword>
<dbReference type="PANTHER" id="PTHR16223:SF125">
    <property type="entry name" value="OS08G0506700 PROTEIN"/>
    <property type="match status" value="1"/>
</dbReference>
<keyword evidence="3" id="KW-0238">DNA-binding</keyword>
<keyword evidence="5" id="KW-0539">Nucleus</keyword>
<evidence type="ECO:0000256" key="5">
    <source>
        <dbReference type="ARBA" id="ARBA00023242"/>
    </source>
</evidence>
<dbReference type="SUPFAM" id="SSF47459">
    <property type="entry name" value="HLH, helix-loop-helix DNA-binding domain"/>
    <property type="match status" value="1"/>
</dbReference>
<evidence type="ECO:0000256" key="3">
    <source>
        <dbReference type="ARBA" id="ARBA00023125"/>
    </source>
</evidence>
<dbReference type="Gene3D" id="4.10.280.10">
    <property type="entry name" value="Helix-loop-helix DNA-binding domain"/>
    <property type="match status" value="1"/>
</dbReference>
<dbReference type="PANTHER" id="PTHR16223">
    <property type="entry name" value="TRANSCRIPTION FACTOR BHLH83-RELATED"/>
    <property type="match status" value="1"/>
</dbReference>
<evidence type="ECO:0000256" key="1">
    <source>
        <dbReference type="ARBA" id="ARBA00004123"/>
    </source>
</evidence>
<keyword evidence="2" id="KW-0805">Transcription regulation</keyword>
<dbReference type="Proteomes" id="UP001187471">
    <property type="component" value="Unassembled WGS sequence"/>
</dbReference>
<dbReference type="EMBL" id="JAVXUO010002623">
    <property type="protein sequence ID" value="KAK2970988.1"/>
    <property type="molecule type" value="Genomic_DNA"/>
</dbReference>
<evidence type="ECO:0000256" key="4">
    <source>
        <dbReference type="ARBA" id="ARBA00023163"/>
    </source>
</evidence>
<dbReference type="SMART" id="SM00353">
    <property type="entry name" value="HLH"/>
    <property type="match status" value="1"/>
</dbReference>
<feature type="domain" description="BHLH" evidence="7">
    <location>
        <begin position="362"/>
        <end position="412"/>
    </location>
</feature>
<evidence type="ECO:0000259" key="7">
    <source>
        <dbReference type="PROSITE" id="PS50888"/>
    </source>
</evidence>
<name>A0AA88QQ81_9ASTE</name>
<reference evidence="8" key="1">
    <citation type="submission" date="2022-12" db="EMBL/GenBank/DDBJ databases">
        <title>Draft genome assemblies for two species of Escallonia (Escalloniales).</title>
        <authorList>
            <person name="Chanderbali A."/>
            <person name="Dervinis C."/>
            <person name="Anghel I."/>
            <person name="Soltis D."/>
            <person name="Soltis P."/>
            <person name="Zapata F."/>
        </authorList>
    </citation>
    <scope>NUCLEOTIDE SEQUENCE</scope>
    <source>
        <strain evidence="8">UCBG92.1500</strain>
        <tissue evidence="8">Leaf</tissue>
    </source>
</reference>
<dbReference type="InterPro" id="IPR045239">
    <property type="entry name" value="bHLH95_bHLH"/>
</dbReference>
<feature type="compositionally biased region" description="Polar residues" evidence="6">
    <location>
        <begin position="231"/>
        <end position="241"/>
    </location>
</feature>
<sequence length="437" mass="47630">MAQGSIPLRSPNISSVPVRADLQHHRQQQQQQINPGLARYRSAPSSYFANLMNSGVYGGAEDCDPFLNPRHSSPETERIMARFMASGGAEDSAQNASGIGQNQAMQPQFVTSMKQELEALQPQQQQQQMVYQSQSQPLDHKTVAVASTSMLGNSYSGEGSMALERLPQMKMGIGNNSSLIRHSSLPTGLFSRINVESGYPVMRGIGDFGAGSGTNAEASFSSASRLKRQSDYSPGQPSSSGLLATISEMGGKNMGMSSPDNEIFEEGHTKDGSYATGFPSSSWDDSAILSDNFLKELEDSDRRTLSNLNSSENQSGEGGHRAPTMLSHHLSLPTSSAELSAMEKLLEFQDSVPLKIRAKRGCATHPRSIAERVRRTRISERMRKLQELVPNMDKQTNTADMLDLAVDYIKDLQKEVKTLSDTSAKCTCSNKQTHNKA</sequence>
<proteinExistence type="predicted"/>
<dbReference type="GO" id="GO:0046983">
    <property type="term" value="F:protein dimerization activity"/>
    <property type="evidence" value="ECO:0007669"/>
    <property type="project" value="InterPro"/>
</dbReference>
<comment type="caution">
    <text evidence="8">The sequence shown here is derived from an EMBL/GenBank/DDBJ whole genome shotgun (WGS) entry which is preliminary data.</text>
</comment>
<dbReference type="GO" id="GO:0005634">
    <property type="term" value="C:nucleus"/>
    <property type="evidence" value="ECO:0007669"/>
    <property type="project" value="UniProtKB-SubCell"/>
</dbReference>
<dbReference type="CDD" id="cd11393">
    <property type="entry name" value="bHLH_AtbHLH_like"/>
    <property type="match status" value="1"/>
</dbReference>
<keyword evidence="4" id="KW-0804">Transcription</keyword>
<accession>A0AA88QQ81</accession>
<gene>
    <name evidence="8" type="ORF">RJ640_029542</name>
</gene>
<dbReference type="InterPro" id="IPR045843">
    <property type="entry name" value="IND-like"/>
</dbReference>
<protein>
    <recommendedName>
        <fullName evidence="7">BHLH domain-containing protein</fullName>
    </recommendedName>
</protein>
<dbReference type="Pfam" id="PF00010">
    <property type="entry name" value="HLH"/>
    <property type="match status" value="1"/>
</dbReference>
<dbReference type="GO" id="GO:0000981">
    <property type="term" value="F:DNA-binding transcription factor activity, RNA polymerase II-specific"/>
    <property type="evidence" value="ECO:0007669"/>
    <property type="project" value="TreeGrafter"/>
</dbReference>
<evidence type="ECO:0000256" key="6">
    <source>
        <dbReference type="SAM" id="MobiDB-lite"/>
    </source>
</evidence>
<dbReference type="InterPro" id="IPR011598">
    <property type="entry name" value="bHLH_dom"/>
</dbReference>
<evidence type="ECO:0000313" key="9">
    <source>
        <dbReference type="Proteomes" id="UP001187471"/>
    </source>
</evidence>
<dbReference type="GO" id="GO:0000978">
    <property type="term" value="F:RNA polymerase II cis-regulatory region sequence-specific DNA binding"/>
    <property type="evidence" value="ECO:0007669"/>
    <property type="project" value="TreeGrafter"/>
</dbReference>
<feature type="region of interest" description="Disordered" evidence="6">
    <location>
        <begin position="300"/>
        <end position="324"/>
    </location>
</feature>
<evidence type="ECO:0000313" key="8">
    <source>
        <dbReference type="EMBL" id="KAK2970988.1"/>
    </source>
</evidence>
<feature type="compositionally biased region" description="Polar residues" evidence="6">
    <location>
        <begin position="305"/>
        <end position="315"/>
    </location>
</feature>
<organism evidence="8 9">
    <name type="scientific">Escallonia rubra</name>
    <dbReference type="NCBI Taxonomy" id="112253"/>
    <lineage>
        <taxon>Eukaryota</taxon>
        <taxon>Viridiplantae</taxon>
        <taxon>Streptophyta</taxon>
        <taxon>Embryophyta</taxon>
        <taxon>Tracheophyta</taxon>
        <taxon>Spermatophyta</taxon>
        <taxon>Magnoliopsida</taxon>
        <taxon>eudicotyledons</taxon>
        <taxon>Gunneridae</taxon>
        <taxon>Pentapetalae</taxon>
        <taxon>asterids</taxon>
        <taxon>campanulids</taxon>
        <taxon>Escalloniales</taxon>
        <taxon>Escalloniaceae</taxon>
        <taxon>Escallonia</taxon>
    </lineage>
</organism>
<dbReference type="PROSITE" id="PS50888">
    <property type="entry name" value="BHLH"/>
    <property type="match status" value="1"/>
</dbReference>
<dbReference type="InterPro" id="IPR036638">
    <property type="entry name" value="HLH_DNA-bd_sf"/>
</dbReference>